<dbReference type="InterPro" id="IPR002781">
    <property type="entry name" value="TM_pro_TauE-like"/>
</dbReference>
<evidence type="ECO:0000256" key="2">
    <source>
        <dbReference type="ARBA" id="ARBA00009142"/>
    </source>
</evidence>
<feature type="transmembrane region" description="Helical" evidence="8">
    <location>
        <begin position="34"/>
        <end position="56"/>
    </location>
</feature>
<evidence type="ECO:0000256" key="4">
    <source>
        <dbReference type="ARBA" id="ARBA00022475"/>
    </source>
</evidence>
<evidence type="ECO:0000256" key="6">
    <source>
        <dbReference type="ARBA" id="ARBA00022989"/>
    </source>
</evidence>
<evidence type="ECO:0000256" key="7">
    <source>
        <dbReference type="ARBA" id="ARBA00023136"/>
    </source>
</evidence>
<evidence type="ECO:0000313" key="10">
    <source>
        <dbReference type="Proteomes" id="UP001521150"/>
    </source>
</evidence>
<proteinExistence type="inferred from homology"/>
<dbReference type="EMBL" id="JAJVCN010000002">
    <property type="protein sequence ID" value="MCE7006922.1"/>
    <property type="molecule type" value="Genomic_DNA"/>
</dbReference>
<gene>
    <name evidence="9" type="ORF">LWC34_29445</name>
</gene>
<feature type="transmembrane region" description="Helical" evidence="8">
    <location>
        <begin position="140"/>
        <end position="167"/>
    </location>
</feature>
<evidence type="ECO:0000256" key="5">
    <source>
        <dbReference type="ARBA" id="ARBA00022692"/>
    </source>
</evidence>
<feature type="transmembrane region" description="Helical" evidence="8">
    <location>
        <begin position="68"/>
        <end position="89"/>
    </location>
</feature>
<keyword evidence="3" id="KW-0813">Transport</keyword>
<feature type="transmembrane region" description="Helical" evidence="8">
    <location>
        <begin position="101"/>
        <end position="119"/>
    </location>
</feature>
<keyword evidence="7 8" id="KW-0472">Membrane</keyword>
<dbReference type="PANTHER" id="PTHR30269:SF0">
    <property type="entry name" value="MEMBRANE TRANSPORTER PROTEIN YFCA-RELATED"/>
    <property type="match status" value="1"/>
</dbReference>
<evidence type="ECO:0000256" key="1">
    <source>
        <dbReference type="ARBA" id="ARBA00004651"/>
    </source>
</evidence>
<evidence type="ECO:0000256" key="8">
    <source>
        <dbReference type="RuleBase" id="RU363041"/>
    </source>
</evidence>
<dbReference type="Pfam" id="PF01925">
    <property type="entry name" value="TauE"/>
    <property type="match status" value="1"/>
</dbReference>
<evidence type="ECO:0000256" key="3">
    <source>
        <dbReference type="ARBA" id="ARBA00022448"/>
    </source>
</evidence>
<sequence>MKELQLVVTAFVGLAAGVLNYAAASGSIVPFLVMVWFGIPMPVANATVLAATPLSFLRALWEIKDVPLRVMAVPLVFSALASMVGAFIVAELVTPTQFRAVTPYVLVGCVVVLLFFQRVRQRIDDGARRERFSPKSTRALLTMGYSVTSLYAGAFGASVGVMILTVASRLTSWPWKQINATKNLLCLVTSGIGFVVYAASDLVLWPVWAVLAVSMAVGGVLGQKLTDHLPAQVLRVLVATVTTIAAGALVLTS</sequence>
<evidence type="ECO:0000313" key="9">
    <source>
        <dbReference type="EMBL" id="MCE7006922.1"/>
    </source>
</evidence>
<keyword evidence="6 8" id="KW-1133">Transmembrane helix</keyword>
<keyword evidence="10" id="KW-1185">Reference proteome</keyword>
<dbReference type="RefSeq" id="WP_233728337.1">
    <property type="nucleotide sequence ID" value="NZ_JAJVCN010000002.1"/>
</dbReference>
<feature type="transmembrane region" description="Helical" evidence="8">
    <location>
        <begin position="203"/>
        <end position="221"/>
    </location>
</feature>
<protein>
    <recommendedName>
        <fullName evidence="8">Probable membrane transporter protein</fullName>
    </recommendedName>
</protein>
<reference evidence="9 10" key="1">
    <citation type="submission" date="2021-12" db="EMBL/GenBank/DDBJ databases">
        <title>Genome sequence of Kibdelosporangium philippinense ATCC 49844.</title>
        <authorList>
            <person name="Fedorov E.A."/>
            <person name="Omeragic M."/>
            <person name="Shalygina K.F."/>
            <person name="Maclea K.S."/>
        </authorList>
    </citation>
    <scope>NUCLEOTIDE SEQUENCE [LARGE SCALE GENOMIC DNA]</scope>
    <source>
        <strain evidence="9 10">ATCC 49844</strain>
    </source>
</reference>
<organism evidence="9 10">
    <name type="scientific">Kibdelosporangium philippinense</name>
    <dbReference type="NCBI Taxonomy" id="211113"/>
    <lineage>
        <taxon>Bacteria</taxon>
        <taxon>Bacillati</taxon>
        <taxon>Actinomycetota</taxon>
        <taxon>Actinomycetes</taxon>
        <taxon>Pseudonocardiales</taxon>
        <taxon>Pseudonocardiaceae</taxon>
        <taxon>Kibdelosporangium</taxon>
    </lineage>
</organism>
<comment type="similarity">
    <text evidence="2 8">Belongs to the 4-toluene sulfonate uptake permease (TSUP) (TC 2.A.102) family.</text>
</comment>
<comment type="subcellular location">
    <subcellularLocation>
        <location evidence="1 8">Cell membrane</location>
        <topology evidence="1 8">Multi-pass membrane protein</topology>
    </subcellularLocation>
</comment>
<accession>A0ABS8ZHF8</accession>
<dbReference type="PANTHER" id="PTHR30269">
    <property type="entry name" value="TRANSMEMBRANE PROTEIN YFCA"/>
    <property type="match status" value="1"/>
</dbReference>
<keyword evidence="4 8" id="KW-1003">Cell membrane</keyword>
<dbReference type="InterPro" id="IPR052017">
    <property type="entry name" value="TSUP"/>
</dbReference>
<dbReference type="Proteomes" id="UP001521150">
    <property type="component" value="Unassembled WGS sequence"/>
</dbReference>
<keyword evidence="5 8" id="KW-0812">Transmembrane</keyword>
<feature type="transmembrane region" description="Helical" evidence="8">
    <location>
        <begin position="233"/>
        <end position="251"/>
    </location>
</feature>
<comment type="caution">
    <text evidence="9">The sequence shown here is derived from an EMBL/GenBank/DDBJ whole genome shotgun (WGS) entry which is preliminary data.</text>
</comment>
<name>A0ABS8ZHF8_9PSEU</name>